<dbReference type="SUPFAM" id="SSF111321">
    <property type="entry name" value="AF1104-like"/>
    <property type="match status" value="1"/>
</dbReference>
<evidence type="ECO:0000256" key="8">
    <source>
        <dbReference type="RuleBase" id="RU367030"/>
    </source>
</evidence>
<dbReference type="Pfam" id="PF01937">
    <property type="entry name" value="ARMT1-like_dom"/>
    <property type="match status" value="1"/>
</dbReference>
<dbReference type="EC" id="3.1.3.-" evidence="8"/>
<dbReference type="InterPro" id="IPR039763">
    <property type="entry name" value="ARMT1"/>
</dbReference>
<keyword evidence="3 8" id="KW-0479">Metal-binding</keyword>
<evidence type="ECO:0000259" key="9">
    <source>
        <dbReference type="Pfam" id="PF01937"/>
    </source>
</evidence>
<dbReference type="GO" id="GO:0006974">
    <property type="term" value="P:DNA damage response"/>
    <property type="evidence" value="ECO:0007669"/>
    <property type="project" value="TreeGrafter"/>
</dbReference>
<dbReference type="Proteomes" id="UP001212841">
    <property type="component" value="Unassembled WGS sequence"/>
</dbReference>
<comment type="domain">
    <text evidence="8">Subfamily III proteins have a conserved RTxK motif about 40-50 residues from the C-terminus; the threonine may be replaced by serine or cysteine.</text>
</comment>
<dbReference type="GO" id="GO:0030643">
    <property type="term" value="P:intracellular phosphate ion homeostasis"/>
    <property type="evidence" value="ECO:0007669"/>
    <property type="project" value="UniProtKB-ARBA"/>
</dbReference>
<keyword evidence="5 8" id="KW-0464">Manganese</keyword>
<comment type="cofactor">
    <cofactor evidence="8">
        <name>Mn(2+)</name>
        <dbReference type="ChEBI" id="CHEBI:29035"/>
    </cofactor>
    <cofactor evidence="8">
        <name>Ni(2+)</name>
        <dbReference type="ChEBI" id="CHEBI:49786"/>
    </cofactor>
</comment>
<keyword evidence="11" id="KW-1185">Reference proteome</keyword>
<reference evidence="10" key="1">
    <citation type="submission" date="2020-05" db="EMBL/GenBank/DDBJ databases">
        <title>Phylogenomic resolution of chytrid fungi.</title>
        <authorList>
            <person name="Stajich J.E."/>
            <person name="Amses K."/>
            <person name="Simmons R."/>
            <person name="Seto K."/>
            <person name="Myers J."/>
            <person name="Bonds A."/>
            <person name="Quandt C.A."/>
            <person name="Barry K."/>
            <person name="Liu P."/>
            <person name="Grigoriev I."/>
            <person name="Longcore J.E."/>
            <person name="James T.Y."/>
        </authorList>
    </citation>
    <scope>NUCLEOTIDE SEQUENCE</scope>
    <source>
        <strain evidence="10">JEL0318</strain>
    </source>
</reference>
<dbReference type="AlphaFoldDB" id="A0AAD5SFH2"/>
<organism evidence="10 11">
    <name type="scientific">Rhizophlyctis rosea</name>
    <dbReference type="NCBI Taxonomy" id="64517"/>
    <lineage>
        <taxon>Eukaryota</taxon>
        <taxon>Fungi</taxon>
        <taxon>Fungi incertae sedis</taxon>
        <taxon>Chytridiomycota</taxon>
        <taxon>Chytridiomycota incertae sedis</taxon>
        <taxon>Chytridiomycetes</taxon>
        <taxon>Rhizophlyctidales</taxon>
        <taxon>Rhizophlyctidaceae</taxon>
        <taxon>Rhizophlyctis</taxon>
    </lineage>
</organism>
<dbReference type="GO" id="GO:0005634">
    <property type="term" value="C:nucleus"/>
    <property type="evidence" value="ECO:0007669"/>
    <property type="project" value="TreeGrafter"/>
</dbReference>
<comment type="function">
    <text evidence="7 8">Metal-dependent phosphatase that shows phosphatase activity against several substrates, including fructose-1-phosphate and fructose-6-phosphate. Its preference for fructose-1-phosphate, a strong glycating agent that causes DNA damage rather than a canonical yeast metabolite, suggests a damage-control function in hexose phosphate metabolism.</text>
</comment>
<evidence type="ECO:0000256" key="7">
    <source>
        <dbReference type="ARBA" id="ARBA00054243"/>
    </source>
</evidence>
<evidence type="ECO:0000313" key="11">
    <source>
        <dbReference type="Proteomes" id="UP001212841"/>
    </source>
</evidence>
<dbReference type="PANTHER" id="PTHR12260:SF6">
    <property type="entry name" value="DAMAGE-CONTROL PHOSPHATASE ARMT1"/>
    <property type="match status" value="1"/>
</dbReference>
<dbReference type="GO" id="GO:0046872">
    <property type="term" value="F:metal ion binding"/>
    <property type="evidence" value="ECO:0007669"/>
    <property type="project" value="UniProtKB-UniRule"/>
</dbReference>
<dbReference type="EMBL" id="JADGJD010000154">
    <property type="protein sequence ID" value="KAJ3054167.1"/>
    <property type="molecule type" value="Genomic_DNA"/>
</dbReference>
<dbReference type="PANTHER" id="PTHR12260">
    <property type="entry name" value="DAMAGE-CONTROL PHOSPHATASE ARMT1"/>
    <property type="match status" value="1"/>
</dbReference>
<evidence type="ECO:0000256" key="6">
    <source>
        <dbReference type="ARBA" id="ARBA00048809"/>
    </source>
</evidence>
<accession>A0AAD5SFH2</accession>
<keyword evidence="4 8" id="KW-0378">Hydrolase</keyword>
<dbReference type="GO" id="GO:0016791">
    <property type="term" value="F:phosphatase activity"/>
    <property type="evidence" value="ECO:0007669"/>
    <property type="project" value="TreeGrafter"/>
</dbReference>
<dbReference type="Gene3D" id="1.20.930.60">
    <property type="match status" value="1"/>
</dbReference>
<name>A0AAD5SFH2_9FUNG</name>
<gene>
    <name evidence="10" type="ORF">HK097_002489</name>
</gene>
<dbReference type="Gene3D" id="3.40.50.10880">
    <property type="entry name" value="Uncharacterised protein PF01937, DUF89, domain 3"/>
    <property type="match status" value="1"/>
</dbReference>
<dbReference type="InterPro" id="IPR036075">
    <property type="entry name" value="ARMT-1-like_metal-bd_sf"/>
</dbReference>
<comment type="catalytic activity">
    <reaction evidence="1 8">
        <text>beta-D-fructose 1-phosphate + H2O = D-fructose + phosphate</text>
        <dbReference type="Rhea" id="RHEA:35603"/>
        <dbReference type="ChEBI" id="CHEBI:15377"/>
        <dbReference type="ChEBI" id="CHEBI:37721"/>
        <dbReference type="ChEBI" id="CHEBI:43474"/>
        <dbReference type="ChEBI" id="CHEBI:138881"/>
    </reaction>
</comment>
<feature type="domain" description="Damage-control phosphatase ARMT1-like metal-binding" evidence="9">
    <location>
        <begin position="28"/>
        <end position="429"/>
    </location>
</feature>
<dbReference type="FunFam" id="3.40.50.10880:FF:000005">
    <property type="entry name" value="DUF89-domain-containing protein"/>
    <property type="match status" value="1"/>
</dbReference>
<dbReference type="GO" id="GO:0004427">
    <property type="term" value="F:inorganic diphosphate phosphatase activity"/>
    <property type="evidence" value="ECO:0007669"/>
    <property type="project" value="UniProtKB-ARBA"/>
</dbReference>
<comment type="caution">
    <text evidence="10">The sequence shown here is derived from an EMBL/GenBank/DDBJ whole genome shotgun (WGS) entry which is preliminary data.</text>
</comment>
<proteinExistence type="inferred from homology"/>
<evidence type="ECO:0000256" key="1">
    <source>
        <dbReference type="ARBA" id="ARBA00001326"/>
    </source>
</evidence>
<evidence type="ECO:0000256" key="2">
    <source>
        <dbReference type="ARBA" id="ARBA00009519"/>
    </source>
</evidence>
<comment type="catalytic activity">
    <reaction evidence="6 8">
        <text>beta-D-fructose 6-phosphate = dihydroxyacetone + D-glyceraldehyde 3-phosphate</text>
        <dbReference type="Rhea" id="RHEA:28002"/>
        <dbReference type="ChEBI" id="CHEBI:16016"/>
        <dbReference type="ChEBI" id="CHEBI:57634"/>
        <dbReference type="ChEBI" id="CHEBI:59776"/>
    </reaction>
</comment>
<comment type="similarity">
    <text evidence="2 8">Belongs to the damage-control phosphatase family. Sugar phosphate phosphatase III subfamily.</text>
</comment>
<evidence type="ECO:0000256" key="5">
    <source>
        <dbReference type="ARBA" id="ARBA00023211"/>
    </source>
</evidence>
<evidence type="ECO:0000256" key="3">
    <source>
        <dbReference type="ARBA" id="ARBA00022723"/>
    </source>
</evidence>
<evidence type="ECO:0000256" key="4">
    <source>
        <dbReference type="ARBA" id="ARBA00022801"/>
    </source>
</evidence>
<protein>
    <recommendedName>
        <fullName evidence="8">Sugar phosphate phosphatase</fullName>
        <ecNumber evidence="8">3.1.3.-</ecNumber>
    </recommendedName>
</protein>
<evidence type="ECO:0000313" key="10">
    <source>
        <dbReference type="EMBL" id="KAJ3054167.1"/>
    </source>
</evidence>
<sequence>MAQDKQHPLPDGILPLRGSVTTSFAYTTIKDRMPVILTKAIDTLTRHLHDLHLDEGPAAQSAKTAEAKECISTLSKLKYEMIRDRRVTYVVDNESDAETWNFLVDGLKESWGGDTWFSAPWLFVECLMYRKIQEVFNKTENWKNFDVFAPQQKEPAFNGSVKSMIELSKHLANVESKMLEREGRSLALREFIQFSLWGNQTDLSLLINVNHADMHKSQASSAQNLSEFEKNIIVNDMDAVLEKLLNIDGGRIDIVLDNAGFELVADLCLADFLISSGIAKTVMLHAKKFPWFVSDTTPRDLEWTFAAVEKKAVEVGDEGLKARAARWTGLVKEGKWIVKVDDFWTTPYSFWNLPTAAPELRSSLNESSFVIYKGDLNYRKLVYDAEWSTTTPFATAIGPVAETIKAPFVALRTCKSDVAVGLKEGQEGDLKGRDSDWMVSGKYGMVQSFGC</sequence>
<dbReference type="InterPro" id="IPR002791">
    <property type="entry name" value="ARMT1-like_metal-bd"/>
</dbReference>